<dbReference type="Pfam" id="PF04403">
    <property type="entry name" value="PqiA"/>
    <property type="match status" value="1"/>
</dbReference>
<evidence type="ECO:0000313" key="8">
    <source>
        <dbReference type="EMBL" id="QIE57849.1"/>
    </source>
</evidence>
<keyword evidence="6 7" id="KW-0472">Membrane</keyword>
<evidence type="ECO:0000256" key="3">
    <source>
        <dbReference type="ARBA" id="ARBA00022519"/>
    </source>
</evidence>
<feature type="transmembrane region" description="Helical" evidence="7">
    <location>
        <begin position="38"/>
        <end position="60"/>
    </location>
</feature>
<feature type="transmembrane region" description="Helical" evidence="7">
    <location>
        <begin position="165"/>
        <end position="184"/>
    </location>
</feature>
<dbReference type="PANTHER" id="PTHR30462">
    <property type="entry name" value="INTERMEMBRANE TRANSPORT PROTEIN PQIB-RELATED"/>
    <property type="match status" value="1"/>
</dbReference>
<feature type="transmembrane region" description="Helical" evidence="7">
    <location>
        <begin position="80"/>
        <end position="102"/>
    </location>
</feature>
<dbReference type="PANTHER" id="PTHR30462:SF3">
    <property type="entry name" value="INTERMEMBRANE TRANSPORT PROTEIN PQIA"/>
    <property type="match status" value="1"/>
</dbReference>
<keyword evidence="4 7" id="KW-0812">Transmembrane</keyword>
<proteinExistence type="predicted"/>
<accession>A0A7M3T768</accession>
<dbReference type="Proteomes" id="UP000503336">
    <property type="component" value="Chromosome"/>
</dbReference>
<dbReference type="AlphaFoldDB" id="A0A7M3T768"/>
<name>A0A7M3T768_9RHOB</name>
<dbReference type="KEGG" id="hdh:G5B40_10725"/>
<gene>
    <name evidence="8" type="ORF">G5B40_10725</name>
</gene>
<evidence type="ECO:0000256" key="1">
    <source>
        <dbReference type="ARBA" id="ARBA00004533"/>
    </source>
</evidence>
<sequence>MAAHYIGCEICGRAAPFGQRACRRCGAHLPRRGRRSFAAVWVWLGLGLAFYIPANLYPMLITTNFGKVYQSTIVGGAIDLAAHGSWGVAGIVFFASVVIPIAKFLAIGRLGVMAAGGAPLAPHAALRLYEVVEFIGRWSMIDVFVVAILSALVRMGMLANVAPGPAAALFALSVGATMLSARAFDQRLIWDRIGAADG</sequence>
<evidence type="ECO:0000256" key="5">
    <source>
        <dbReference type="ARBA" id="ARBA00022989"/>
    </source>
</evidence>
<dbReference type="InterPro" id="IPR007498">
    <property type="entry name" value="PqiA-like"/>
</dbReference>
<evidence type="ECO:0000313" key="9">
    <source>
        <dbReference type="Proteomes" id="UP000503336"/>
    </source>
</evidence>
<evidence type="ECO:0000256" key="2">
    <source>
        <dbReference type="ARBA" id="ARBA00022475"/>
    </source>
</evidence>
<dbReference type="EMBL" id="CP049056">
    <property type="protein sequence ID" value="QIE57849.1"/>
    <property type="molecule type" value="Genomic_DNA"/>
</dbReference>
<dbReference type="InterPro" id="IPR051800">
    <property type="entry name" value="PqiA-PqiB_transport"/>
</dbReference>
<organism evidence="8 9">
    <name type="scientific">Pikeienuella piscinae</name>
    <dbReference type="NCBI Taxonomy" id="2748098"/>
    <lineage>
        <taxon>Bacteria</taxon>
        <taxon>Pseudomonadati</taxon>
        <taxon>Pseudomonadota</taxon>
        <taxon>Alphaproteobacteria</taxon>
        <taxon>Rhodobacterales</taxon>
        <taxon>Paracoccaceae</taxon>
        <taxon>Pikeienuella</taxon>
    </lineage>
</organism>
<keyword evidence="5 7" id="KW-1133">Transmembrane helix</keyword>
<keyword evidence="9" id="KW-1185">Reference proteome</keyword>
<reference evidence="8 9" key="1">
    <citation type="submission" date="2020-02" db="EMBL/GenBank/DDBJ databases">
        <title>complete genome sequence of Rhodobacteraceae bacterium.</title>
        <authorList>
            <person name="Park J."/>
            <person name="Kim Y.-S."/>
            <person name="Kim K.-H."/>
        </authorList>
    </citation>
    <scope>NUCLEOTIDE SEQUENCE [LARGE SCALE GENOMIC DNA]</scope>
    <source>
        <strain evidence="8 9">RR4-56</strain>
    </source>
</reference>
<feature type="transmembrane region" description="Helical" evidence="7">
    <location>
        <begin position="134"/>
        <end position="153"/>
    </location>
</feature>
<evidence type="ECO:0000256" key="4">
    <source>
        <dbReference type="ARBA" id="ARBA00022692"/>
    </source>
</evidence>
<comment type="subcellular location">
    <subcellularLocation>
        <location evidence="1">Cell inner membrane</location>
    </subcellularLocation>
</comment>
<keyword evidence="2" id="KW-1003">Cell membrane</keyword>
<protein>
    <submittedName>
        <fullName evidence="8">Paraquat-inducible membrane protein A</fullName>
    </submittedName>
</protein>
<evidence type="ECO:0000256" key="7">
    <source>
        <dbReference type="SAM" id="Phobius"/>
    </source>
</evidence>
<evidence type="ECO:0000256" key="6">
    <source>
        <dbReference type="ARBA" id="ARBA00023136"/>
    </source>
</evidence>
<keyword evidence="3" id="KW-0997">Cell inner membrane</keyword>
<dbReference type="GO" id="GO:0005886">
    <property type="term" value="C:plasma membrane"/>
    <property type="evidence" value="ECO:0007669"/>
    <property type="project" value="UniProtKB-SubCell"/>
</dbReference>